<dbReference type="EMBL" id="MDYO01000005">
    <property type="protein sequence ID" value="OQE00980.1"/>
    <property type="molecule type" value="Genomic_DNA"/>
</dbReference>
<comment type="caution">
    <text evidence="2">The sequence shown here is derived from an EMBL/GenBank/DDBJ whole genome shotgun (WGS) entry which is preliminary data.</text>
</comment>
<accession>A0A1V6RHF7</accession>
<organism evidence="2 3">
    <name type="scientific">Penicillium solitum</name>
    <dbReference type="NCBI Taxonomy" id="60172"/>
    <lineage>
        <taxon>Eukaryota</taxon>
        <taxon>Fungi</taxon>
        <taxon>Dikarya</taxon>
        <taxon>Ascomycota</taxon>
        <taxon>Pezizomycotina</taxon>
        <taxon>Eurotiomycetes</taxon>
        <taxon>Eurotiomycetidae</taxon>
        <taxon>Eurotiales</taxon>
        <taxon>Aspergillaceae</taxon>
        <taxon>Penicillium</taxon>
    </lineage>
</organism>
<gene>
    <name evidence="2" type="ORF">PENSOL_c005G06864</name>
</gene>
<evidence type="ECO:0000256" key="1">
    <source>
        <dbReference type="SAM" id="MobiDB-lite"/>
    </source>
</evidence>
<feature type="region of interest" description="Disordered" evidence="1">
    <location>
        <begin position="1"/>
        <end position="23"/>
    </location>
</feature>
<evidence type="ECO:0000313" key="3">
    <source>
        <dbReference type="Proteomes" id="UP000191612"/>
    </source>
</evidence>
<evidence type="ECO:0000313" key="2">
    <source>
        <dbReference type="EMBL" id="OQE00980.1"/>
    </source>
</evidence>
<reference evidence="3" key="1">
    <citation type="journal article" date="2017" name="Nat. Microbiol.">
        <title>Global analysis of biosynthetic gene clusters reveals vast potential of secondary metabolite production in Penicillium species.</title>
        <authorList>
            <person name="Nielsen J.C."/>
            <person name="Grijseels S."/>
            <person name="Prigent S."/>
            <person name="Ji B."/>
            <person name="Dainat J."/>
            <person name="Nielsen K.F."/>
            <person name="Frisvad J.C."/>
            <person name="Workman M."/>
            <person name="Nielsen J."/>
        </authorList>
    </citation>
    <scope>NUCLEOTIDE SEQUENCE [LARGE SCALE GENOMIC DNA]</scope>
    <source>
        <strain evidence="3">IBT 29525</strain>
    </source>
</reference>
<sequence length="68" mass="7670">MADHAQTQENLPPDNNNWDEEDDDIVTDQAVGLAEIGTSYLYKIAPALKQREEVEMWVGGVEIILRTL</sequence>
<dbReference type="Proteomes" id="UP000191612">
    <property type="component" value="Unassembled WGS sequence"/>
</dbReference>
<keyword evidence="3" id="KW-1185">Reference proteome</keyword>
<dbReference type="AlphaFoldDB" id="A0A1V6RHF7"/>
<proteinExistence type="predicted"/>
<name>A0A1V6RHF7_9EURO</name>
<protein>
    <submittedName>
        <fullName evidence="2">Uncharacterized protein</fullName>
    </submittedName>
</protein>